<protein>
    <submittedName>
        <fullName evidence="2">Uncharacterized protein</fullName>
    </submittedName>
</protein>
<name>A0AAW0CHI1_9AGAR</name>
<proteinExistence type="predicted"/>
<dbReference type="EMBL" id="JAYKXP010000048">
    <property type="protein sequence ID" value="KAK7037266.1"/>
    <property type="molecule type" value="Genomic_DNA"/>
</dbReference>
<comment type="caution">
    <text evidence="2">The sequence shown here is derived from an EMBL/GenBank/DDBJ whole genome shotgun (WGS) entry which is preliminary data.</text>
</comment>
<dbReference type="Proteomes" id="UP001383192">
    <property type="component" value="Unassembled WGS sequence"/>
</dbReference>
<gene>
    <name evidence="2" type="ORF">VNI00_011257</name>
</gene>
<accession>A0AAW0CHI1</accession>
<feature type="region of interest" description="Disordered" evidence="1">
    <location>
        <begin position="433"/>
        <end position="458"/>
    </location>
</feature>
<dbReference type="AlphaFoldDB" id="A0AAW0CHI1"/>
<evidence type="ECO:0000313" key="2">
    <source>
        <dbReference type="EMBL" id="KAK7037266.1"/>
    </source>
</evidence>
<feature type="compositionally biased region" description="Polar residues" evidence="1">
    <location>
        <begin position="152"/>
        <end position="169"/>
    </location>
</feature>
<feature type="region of interest" description="Disordered" evidence="1">
    <location>
        <begin position="146"/>
        <end position="169"/>
    </location>
</feature>
<evidence type="ECO:0000313" key="3">
    <source>
        <dbReference type="Proteomes" id="UP001383192"/>
    </source>
</evidence>
<sequence>MSEKDLENIISAGKDGFKNAFLTEWSREANDREIYYWNSFEHKPCTSCSDSRVQGAKCTPATPTQLSCANCTTLSIRCSRVVDERKERVRRVLLVDEGTFESLWNVCGGAEVLLRILEHKETVTITQTSEITARLSTSTSISIGAGSSAGSQALTNSSNSSQGRSNTAHLQASLNDARNALRETLEAYEGVISSNKTLLETNTDLLDRIRSHEDDKEASLRSANQHQHQIDELKLQVLQSKGVKLELEAVLREKDDLERRAEAAEKKNEDLATEFQAMEERLVQNMNDWEARMGQKEQELRNVRDREAEATKKLEEEVARTVELRKSQKEALHSQIRLEERLASCTTDLEQAHAENERLQSSEKAVENLTQQLSEAYSRISGEETANAELNKELDEVKTARSELREELEVVIRQKEEKNAALEASNQALSDMKAQCDSNVSKLRSQEESAKEDRRKLDKRIRKLNDDLSMEKSINKTLHERYHRERKALPGLISQFIGTRYAFAEGKIRKDDVIERCDHLGKELFIIHERLSEALPQGEIPVEEERKKKRRRTDS</sequence>
<keyword evidence="3" id="KW-1185">Reference proteome</keyword>
<reference evidence="2 3" key="1">
    <citation type="submission" date="2024-01" db="EMBL/GenBank/DDBJ databases">
        <title>A draft genome for a cacao thread blight-causing isolate of Paramarasmius palmivorus.</title>
        <authorList>
            <person name="Baruah I.K."/>
            <person name="Bukari Y."/>
            <person name="Amoako-Attah I."/>
            <person name="Meinhardt L.W."/>
            <person name="Bailey B.A."/>
            <person name="Cohen S.P."/>
        </authorList>
    </citation>
    <scope>NUCLEOTIDE SEQUENCE [LARGE SCALE GENOMIC DNA]</scope>
    <source>
        <strain evidence="2 3">GH-12</strain>
    </source>
</reference>
<feature type="compositionally biased region" description="Basic and acidic residues" evidence="1">
    <location>
        <begin position="444"/>
        <end position="456"/>
    </location>
</feature>
<evidence type="ECO:0000256" key="1">
    <source>
        <dbReference type="SAM" id="MobiDB-lite"/>
    </source>
</evidence>
<organism evidence="2 3">
    <name type="scientific">Paramarasmius palmivorus</name>
    <dbReference type="NCBI Taxonomy" id="297713"/>
    <lineage>
        <taxon>Eukaryota</taxon>
        <taxon>Fungi</taxon>
        <taxon>Dikarya</taxon>
        <taxon>Basidiomycota</taxon>
        <taxon>Agaricomycotina</taxon>
        <taxon>Agaricomycetes</taxon>
        <taxon>Agaricomycetidae</taxon>
        <taxon>Agaricales</taxon>
        <taxon>Marasmiineae</taxon>
        <taxon>Marasmiaceae</taxon>
        <taxon>Paramarasmius</taxon>
    </lineage>
</organism>